<gene>
    <name evidence="2" type="ORF">LX81_03543</name>
</gene>
<name>A0A2W7PSL0_9RHOB</name>
<evidence type="ECO:0000256" key="1">
    <source>
        <dbReference type="SAM" id="SignalP"/>
    </source>
</evidence>
<evidence type="ECO:0008006" key="4">
    <source>
        <dbReference type="Google" id="ProtNLM"/>
    </source>
</evidence>
<dbReference type="OrthoDB" id="7862325at2"/>
<organism evidence="2 3">
    <name type="scientific">Palleronia aestuarii</name>
    <dbReference type="NCBI Taxonomy" id="568105"/>
    <lineage>
        <taxon>Bacteria</taxon>
        <taxon>Pseudomonadati</taxon>
        <taxon>Pseudomonadota</taxon>
        <taxon>Alphaproteobacteria</taxon>
        <taxon>Rhodobacterales</taxon>
        <taxon>Roseobacteraceae</taxon>
        <taxon>Palleronia</taxon>
    </lineage>
</organism>
<evidence type="ECO:0000313" key="3">
    <source>
        <dbReference type="Proteomes" id="UP000248916"/>
    </source>
</evidence>
<protein>
    <recommendedName>
        <fullName evidence="4">UrcA family protein</fullName>
    </recommendedName>
</protein>
<reference evidence="2 3" key="1">
    <citation type="submission" date="2018-06" db="EMBL/GenBank/DDBJ databases">
        <title>Genomic Encyclopedia of Archaeal and Bacterial Type Strains, Phase II (KMG-II): from individual species to whole genera.</title>
        <authorList>
            <person name="Goeker M."/>
        </authorList>
    </citation>
    <scope>NUCLEOTIDE SEQUENCE [LARGE SCALE GENOMIC DNA]</scope>
    <source>
        <strain evidence="2 3">DSM 22009</strain>
    </source>
</reference>
<sequence length="91" mass="9998">MIRFVPLVLLIPALASAQTGTTAMDCVPPLIPQLTASDELIRDYGPELRAEFDQYFDDAQTYIRCLQAASDTARAEVSEVLSAYAAMFPNQ</sequence>
<keyword evidence="3" id="KW-1185">Reference proteome</keyword>
<dbReference type="AlphaFoldDB" id="A0A2W7PSL0"/>
<keyword evidence="1" id="KW-0732">Signal</keyword>
<accession>A0A2W7PSL0</accession>
<dbReference type="EMBL" id="QKZL01000023">
    <property type="protein sequence ID" value="PZX12439.1"/>
    <property type="molecule type" value="Genomic_DNA"/>
</dbReference>
<dbReference type="RefSeq" id="WP_111538591.1">
    <property type="nucleotide sequence ID" value="NZ_QKZL01000023.1"/>
</dbReference>
<proteinExistence type="predicted"/>
<comment type="caution">
    <text evidence="2">The sequence shown here is derived from an EMBL/GenBank/DDBJ whole genome shotgun (WGS) entry which is preliminary data.</text>
</comment>
<evidence type="ECO:0000313" key="2">
    <source>
        <dbReference type="EMBL" id="PZX12439.1"/>
    </source>
</evidence>
<dbReference type="Proteomes" id="UP000248916">
    <property type="component" value="Unassembled WGS sequence"/>
</dbReference>
<feature type="signal peptide" evidence="1">
    <location>
        <begin position="1"/>
        <end position="17"/>
    </location>
</feature>
<feature type="chain" id="PRO_5015852010" description="UrcA family protein" evidence="1">
    <location>
        <begin position="18"/>
        <end position="91"/>
    </location>
</feature>